<feature type="region of interest" description="Disordered" evidence="1">
    <location>
        <begin position="1"/>
        <end position="36"/>
    </location>
</feature>
<proteinExistence type="predicted"/>
<feature type="compositionally biased region" description="Basic and acidic residues" evidence="1">
    <location>
        <begin position="1"/>
        <end position="10"/>
    </location>
</feature>
<feature type="compositionally biased region" description="Basic residues" evidence="1">
    <location>
        <begin position="79"/>
        <end position="97"/>
    </location>
</feature>
<protein>
    <submittedName>
        <fullName evidence="2">Uncharacterized protein</fullName>
    </submittedName>
</protein>
<gene>
    <name evidence="2" type="ORF">EAH81_10860</name>
</gene>
<evidence type="ECO:0000256" key="1">
    <source>
        <dbReference type="SAM" id="MobiDB-lite"/>
    </source>
</evidence>
<organism evidence="2 3">
    <name type="scientific">Flavobacterium pectinovorum</name>
    <dbReference type="NCBI Taxonomy" id="29533"/>
    <lineage>
        <taxon>Bacteria</taxon>
        <taxon>Pseudomonadati</taxon>
        <taxon>Bacteroidota</taxon>
        <taxon>Flavobacteriia</taxon>
        <taxon>Flavobacteriales</taxon>
        <taxon>Flavobacteriaceae</taxon>
        <taxon>Flavobacterium</taxon>
    </lineage>
</organism>
<comment type="caution">
    <text evidence="2">The sequence shown here is derived from an EMBL/GenBank/DDBJ whole genome shotgun (WGS) entry which is preliminary data.</text>
</comment>
<sequence>MNTHIDKTPDNKSQSVANAVAQRKDTGKNSVIVDNRPKSILQRKIGDAISNSKKIVAQLHPKKASGAGMKRKDPGHGNVKSKQHAGARAKKDGKRGAKQAVERERLQEKRAVEEEKKAAGK</sequence>
<dbReference type="EMBL" id="RCZH01000006">
    <property type="protein sequence ID" value="TPG40835.1"/>
    <property type="molecule type" value="Genomic_DNA"/>
</dbReference>
<feature type="region of interest" description="Disordered" evidence="1">
    <location>
        <begin position="59"/>
        <end position="121"/>
    </location>
</feature>
<dbReference type="Proteomes" id="UP000319700">
    <property type="component" value="Unassembled WGS sequence"/>
</dbReference>
<keyword evidence="3" id="KW-1185">Reference proteome</keyword>
<dbReference type="OrthoDB" id="681139at2"/>
<evidence type="ECO:0000313" key="2">
    <source>
        <dbReference type="EMBL" id="TPG40835.1"/>
    </source>
</evidence>
<dbReference type="AlphaFoldDB" id="A0A502ESJ9"/>
<accession>A0A502ESJ9</accession>
<evidence type="ECO:0000313" key="3">
    <source>
        <dbReference type="Proteomes" id="UP000319700"/>
    </source>
</evidence>
<feature type="compositionally biased region" description="Basic and acidic residues" evidence="1">
    <location>
        <begin position="100"/>
        <end position="121"/>
    </location>
</feature>
<dbReference type="RefSeq" id="WP_140506770.1">
    <property type="nucleotide sequence ID" value="NZ_RCZH01000006.1"/>
</dbReference>
<name>A0A502ESJ9_9FLAO</name>
<reference evidence="2 3" key="1">
    <citation type="journal article" date="2019" name="Environ. Microbiol.">
        <title>Species interactions and distinct microbial communities in high Arctic permafrost affected cryosols are associated with the CH4 and CO2 gas fluxes.</title>
        <authorList>
            <person name="Altshuler I."/>
            <person name="Hamel J."/>
            <person name="Turney S."/>
            <person name="Magnuson E."/>
            <person name="Levesque R."/>
            <person name="Greer C."/>
            <person name="Whyte L.G."/>
        </authorList>
    </citation>
    <scope>NUCLEOTIDE SEQUENCE [LARGE SCALE GENOMIC DNA]</scope>
    <source>
        <strain evidence="2 3">42</strain>
    </source>
</reference>